<evidence type="ECO:0000256" key="1">
    <source>
        <dbReference type="SAM" id="MobiDB-lite"/>
    </source>
</evidence>
<dbReference type="SUPFAM" id="SSF101738">
    <property type="entry name" value="SspB-like"/>
    <property type="match status" value="1"/>
</dbReference>
<protein>
    <submittedName>
        <fullName evidence="2">Uncharacterized protein</fullName>
    </submittedName>
</protein>
<dbReference type="EMBL" id="UOGB01000126">
    <property type="protein sequence ID" value="VAX18866.1"/>
    <property type="molecule type" value="Genomic_DNA"/>
</dbReference>
<reference evidence="2" key="1">
    <citation type="submission" date="2018-06" db="EMBL/GenBank/DDBJ databases">
        <authorList>
            <person name="Zhirakovskaya E."/>
        </authorList>
    </citation>
    <scope>NUCLEOTIDE SEQUENCE</scope>
</reference>
<name>A0A3B1BKP6_9ZZZZ</name>
<dbReference type="AlphaFoldDB" id="A0A3B1BKP6"/>
<accession>A0A3B1BKP6</accession>
<feature type="compositionally biased region" description="Basic residues" evidence="1">
    <location>
        <begin position="108"/>
        <end position="120"/>
    </location>
</feature>
<organism evidence="2">
    <name type="scientific">hydrothermal vent metagenome</name>
    <dbReference type="NCBI Taxonomy" id="652676"/>
    <lineage>
        <taxon>unclassified sequences</taxon>
        <taxon>metagenomes</taxon>
        <taxon>ecological metagenomes</taxon>
    </lineage>
</organism>
<evidence type="ECO:0000313" key="2">
    <source>
        <dbReference type="EMBL" id="VAX18866.1"/>
    </source>
</evidence>
<sequence length="120" mass="13479">MNKLPIFEWFYPQGDVMVTVNTHITGVDIPPDLRQQEIVDFILGDKPTPKLTADGVGISAPMRFHGSLYSCYFPWACVLQMSGQEAVMQFRNPTPVKGDFGVQPKQAANKKRRGNLRVVK</sequence>
<dbReference type="Gene3D" id="2.30.30.220">
    <property type="entry name" value="SspB-like"/>
    <property type="match status" value="1"/>
</dbReference>
<proteinExistence type="predicted"/>
<gene>
    <name evidence="2" type="ORF">MNBD_NITROSPINAE03-230</name>
</gene>
<feature type="region of interest" description="Disordered" evidence="1">
    <location>
        <begin position="96"/>
        <end position="120"/>
    </location>
</feature>
<dbReference type="InterPro" id="IPR036760">
    <property type="entry name" value="SspB-like_sf"/>
</dbReference>